<dbReference type="Gene3D" id="3.40.50.300">
    <property type="entry name" value="P-loop containing nucleotide triphosphate hydrolases"/>
    <property type="match status" value="1"/>
</dbReference>
<feature type="non-terminal residue" evidence="3">
    <location>
        <position position="1"/>
    </location>
</feature>
<feature type="compositionally biased region" description="Polar residues" evidence="1">
    <location>
        <begin position="177"/>
        <end position="188"/>
    </location>
</feature>
<feature type="region of interest" description="Disordered" evidence="1">
    <location>
        <begin position="152"/>
        <end position="189"/>
    </location>
</feature>
<dbReference type="EMBL" id="BDIP01003911">
    <property type="protein sequence ID" value="GIQ88269.1"/>
    <property type="molecule type" value="Genomic_DNA"/>
</dbReference>
<dbReference type="AlphaFoldDB" id="A0A9K3D395"/>
<keyword evidence="4" id="KW-1185">Reference proteome</keyword>
<protein>
    <recommendedName>
        <fullName evidence="2">MgsA AAA+ ATPase C-terminal domain-containing protein</fullName>
    </recommendedName>
</protein>
<dbReference type="GO" id="GO:0003677">
    <property type="term" value="F:DNA binding"/>
    <property type="evidence" value="ECO:0007669"/>
    <property type="project" value="InterPro"/>
</dbReference>
<dbReference type="SUPFAM" id="SSF52540">
    <property type="entry name" value="P-loop containing nucleoside triphosphate hydrolases"/>
    <property type="match status" value="1"/>
</dbReference>
<dbReference type="GO" id="GO:0017116">
    <property type="term" value="F:single-stranded DNA helicase activity"/>
    <property type="evidence" value="ECO:0007669"/>
    <property type="project" value="TreeGrafter"/>
</dbReference>
<dbReference type="InterPro" id="IPR027417">
    <property type="entry name" value="P-loop_NTPase"/>
</dbReference>
<dbReference type="Proteomes" id="UP000265618">
    <property type="component" value="Unassembled WGS sequence"/>
</dbReference>
<dbReference type="GO" id="GO:0008047">
    <property type="term" value="F:enzyme activator activity"/>
    <property type="evidence" value="ECO:0007669"/>
    <property type="project" value="TreeGrafter"/>
</dbReference>
<feature type="domain" description="MgsA AAA+ ATPase C-terminal" evidence="2">
    <location>
        <begin position="205"/>
        <end position="297"/>
    </location>
</feature>
<reference evidence="3 4" key="1">
    <citation type="journal article" date="2018" name="PLoS ONE">
        <title>The draft genome of Kipferlia bialata reveals reductive genome evolution in fornicate parasites.</title>
        <authorList>
            <person name="Tanifuji G."/>
            <person name="Takabayashi S."/>
            <person name="Kume K."/>
            <person name="Takagi M."/>
            <person name="Nakayama T."/>
            <person name="Kamikawa R."/>
            <person name="Inagaki Y."/>
            <person name="Hashimoto T."/>
        </authorList>
    </citation>
    <scope>NUCLEOTIDE SEQUENCE [LARGE SCALE GENOMIC DNA]</scope>
    <source>
        <strain evidence="3">NY0173</strain>
    </source>
</reference>
<dbReference type="GO" id="GO:0006261">
    <property type="term" value="P:DNA-templated DNA replication"/>
    <property type="evidence" value="ECO:0007669"/>
    <property type="project" value="TreeGrafter"/>
</dbReference>
<feature type="compositionally biased region" description="Basic and acidic residues" evidence="1">
    <location>
        <begin position="152"/>
        <end position="166"/>
    </location>
</feature>
<dbReference type="Pfam" id="PF12002">
    <property type="entry name" value="MgsA_C"/>
    <property type="match status" value="1"/>
</dbReference>
<evidence type="ECO:0000313" key="4">
    <source>
        <dbReference type="Proteomes" id="UP000265618"/>
    </source>
</evidence>
<dbReference type="OrthoDB" id="10265467at2759"/>
<dbReference type="Gene3D" id="1.10.8.60">
    <property type="match status" value="1"/>
</dbReference>
<proteinExistence type="predicted"/>
<dbReference type="InterPro" id="IPR008921">
    <property type="entry name" value="DNA_pol3_clamp-load_cplx_C"/>
</dbReference>
<dbReference type="InterPro" id="IPR021886">
    <property type="entry name" value="MgsA_C"/>
</dbReference>
<accession>A0A9K3D395</accession>
<name>A0A9K3D395_9EUKA</name>
<dbReference type="SUPFAM" id="SSF48019">
    <property type="entry name" value="post-AAA+ oligomerization domain-like"/>
    <property type="match status" value="1"/>
</dbReference>
<dbReference type="CDD" id="cd18139">
    <property type="entry name" value="HLD_clamp_RarA"/>
    <property type="match status" value="1"/>
</dbReference>
<sequence>CGKSTIARLYATSVPRYEVITLENGASVRDIREAIKHEPGVVNHKCMMVDEIQRCTKVQQEELLPHVETGRLTLIGTTTEPATRLVPALLSRCQCVSMEGHSPEAILRVVARGVSLLDIDMTPQTAVQVVRAAGGDARRALNLLDEAVRRAKQREAESDKGLSDRRRAGHKVPRLSLTPSDLASSGVSPNAGAAEQALRRSIALSHPQAACFYCALLLALSEDIPRVGRVLMGECVSSVGLSDPTAVCVVSSCIDVAERVGVKEGGIPLTQAALYLAQAPKSSAVKRAYEAAIDIVSTPPPSLSLSPS</sequence>
<dbReference type="PANTHER" id="PTHR13779:SF7">
    <property type="entry name" value="ATPASE WRNIP1"/>
    <property type="match status" value="1"/>
</dbReference>
<evidence type="ECO:0000259" key="2">
    <source>
        <dbReference type="Pfam" id="PF12002"/>
    </source>
</evidence>
<dbReference type="PANTHER" id="PTHR13779">
    <property type="entry name" value="WERNER HELICASE-INTERACTING PROTEIN 1 FAMILY MEMBER"/>
    <property type="match status" value="1"/>
</dbReference>
<organism evidence="3 4">
    <name type="scientific">Kipferlia bialata</name>
    <dbReference type="NCBI Taxonomy" id="797122"/>
    <lineage>
        <taxon>Eukaryota</taxon>
        <taxon>Metamonada</taxon>
        <taxon>Carpediemonas-like organisms</taxon>
        <taxon>Kipferlia</taxon>
    </lineage>
</organism>
<dbReference type="InterPro" id="IPR051314">
    <property type="entry name" value="AAA_ATPase_RarA/MGS1/WRNIP1"/>
</dbReference>
<comment type="caution">
    <text evidence="3">The sequence shown here is derived from an EMBL/GenBank/DDBJ whole genome shotgun (WGS) entry which is preliminary data.</text>
</comment>
<feature type="non-terminal residue" evidence="3">
    <location>
        <position position="308"/>
    </location>
</feature>
<evidence type="ECO:0000313" key="3">
    <source>
        <dbReference type="EMBL" id="GIQ88269.1"/>
    </source>
</evidence>
<gene>
    <name evidence="3" type="ORF">KIPB_010478</name>
</gene>
<dbReference type="GO" id="GO:0005634">
    <property type="term" value="C:nucleus"/>
    <property type="evidence" value="ECO:0007669"/>
    <property type="project" value="TreeGrafter"/>
</dbReference>
<dbReference type="Gene3D" id="1.20.272.10">
    <property type="match status" value="1"/>
</dbReference>
<dbReference type="GO" id="GO:0000731">
    <property type="term" value="P:DNA synthesis involved in DNA repair"/>
    <property type="evidence" value="ECO:0007669"/>
    <property type="project" value="TreeGrafter"/>
</dbReference>
<evidence type="ECO:0000256" key="1">
    <source>
        <dbReference type="SAM" id="MobiDB-lite"/>
    </source>
</evidence>